<dbReference type="GeneID" id="94430015"/>
<accession>A0A2C6KTB3</accession>
<dbReference type="VEuPathDB" id="ToxoDB:CSUI_006650"/>
<dbReference type="FunFam" id="1.10.10.460:FF:000001">
    <property type="entry name" value="Ribonuclease"/>
    <property type="match status" value="1"/>
</dbReference>
<dbReference type="AlphaFoldDB" id="A0A2C6KTB3"/>
<feature type="region of interest" description="Disordered" evidence="11">
    <location>
        <begin position="1"/>
        <end position="132"/>
    </location>
</feature>
<gene>
    <name evidence="12" type="ORF">CSUI_006650</name>
</gene>
<dbReference type="Gene3D" id="1.10.10.460">
    <property type="entry name" value="Ribonuclease hii. Domain 2"/>
    <property type="match status" value="1"/>
</dbReference>
<reference evidence="12 13" key="1">
    <citation type="journal article" date="2017" name="Int. J. Parasitol.">
        <title>The genome of the protozoan parasite Cystoisospora suis and a reverse vaccinology approach to identify vaccine candidates.</title>
        <authorList>
            <person name="Palmieri N."/>
            <person name="Shrestha A."/>
            <person name="Ruttkowski B."/>
            <person name="Beck T."/>
            <person name="Vogl C."/>
            <person name="Tomley F."/>
            <person name="Blake D.P."/>
            <person name="Joachim A."/>
        </authorList>
    </citation>
    <scope>NUCLEOTIDE SEQUENCE [LARGE SCALE GENOMIC DNA]</scope>
    <source>
        <strain evidence="12 13">Wien I</strain>
    </source>
</reference>
<evidence type="ECO:0000256" key="2">
    <source>
        <dbReference type="ARBA" id="ARBA00001936"/>
    </source>
</evidence>
<evidence type="ECO:0000256" key="4">
    <source>
        <dbReference type="ARBA" id="ARBA00007058"/>
    </source>
</evidence>
<evidence type="ECO:0000256" key="11">
    <source>
        <dbReference type="SAM" id="MobiDB-lite"/>
    </source>
</evidence>
<dbReference type="PANTHER" id="PTHR10954:SF7">
    <property type="entry name" value="RIBONUCLEASE H2 SUBUNIT A"/>
    <property type="match status" value="1"/>
</dbReference>
<protein>
    <recommendedName>
        <fullName evidence="6">Ribonuclease H2 subunit A</fullName>
        <ecNumber evidence="5">3.1.26.4</ecNumber>
    </recommendedName>
</protein>
<keyword evidence="13" id="KW-1185">Reference proteome</keyword>
<feature type="compositionally biased region" description="Low complexity" evidence="11">
    <location>
        <begin position="10"/>
        <end position="34"/>
    </location>
</feature>
<keyword evidence="7" id="KW-0540">Nuclease</keyword>
<dbReference type="InterPro" id="IPR023160">
    <property type="entry name" value="RNase_HII_hlx-loop-hlx_cap_dom"/>
</dbReference>
<comment type="catalytic activity">
    <reaction evidence="1">
        <text>Endonucleolytic cleavage to 5'-phosphomonoester.</text>
        <dbReference type="EC" id="3.1.26.4"/>
    </reaction>
</comment>
<feature type="compositionally biased region" description="Basic and acidic residues" evidence="11">
    <location>
        <begin position="192"/>
        <end position="203"/>
    </location>
</feature>
<dbReference type="GO" id="GO:0046872">
    <property type="term" value="F:metal ion binding"/>
    <property type="evidence" value="ECO:0007669"/>
    <property type="project" value="UniProtKB-KW"/>
</dbReference>
<comment type="cofactor">
    <cofactor evidence="3">
        <name>Mg(2+)</name>
        <dbReference type="ChEBI" id="CHEBI:18420"/>
    </cofactor>
</comment>
<dbReference type="PANTHER" id="PTHR10954">
    <property type="entry name" value="RIBONUCLEASE H2 SUBUNIT A"/>
    <property type="match status" value="1"/>
</dbReference>
<evidence type="ECO:0000256" key="3">
    <source>
        <dbReference type="ARBA" id="ARBA00001946"/>
    </source>
</evidence>
<evidence type="ECO:0000256" key="8">
    <source>
        <dbReference type="ARBA" id="ARBA00022723"/>
    </source>
</evidence>
<dbReference type="GO" id="GO:0043137">
    <property type="term" value="P:DNA replication, removal of RNA primer"/>
    <property type="evidence" value="ECO:0007669"/>
    <property type="project" value="TreeGrafter"/>
</dbReference>
<comment type="caution">
    <text evidence="12">The sequence shown here is derived from an EMBL/GenBank/DDBJ whole genome shotgun (WGS) entry which is preliminary data.</text>
</comment>
<dbReference type="OrthoDB" id="330620at2759"/>
<evidence type="ECO:0000256" key="1">
    <source>
        <dbReference type="ARBA" id="ARBA00000077"/>
    </source>
</evidence>
<dbReference type="GO" id="GO:0004523">
    <property type="term" value="F:RNA-DNA hybrid ribonuclease activity"/>
    <property type="evidence" value="ECO:0007669"/>
    <property type="project" value="UniProtKB-EC"/>
</dbReference>
<dbReference type="GO" id="GO:0006298">
    <property type="term" value="P:mismatch repair"/>
    <property type="evidence" value="ECO:0007669"/>
    <property type="project" value="TreeGrafter"/>
</dbReference>
<keyword evidence="10" id="KW-0378">Hydrolase</keyword>
<evidence type="ECO:0000313" key="12">
    <source>
        <dbReference type="EMBL" id="PHJ19522.1"/>
    </source>
</evidence>
<dbReference type="GO" id="GO:0003723">
    <property type="term" value="F:RNA binding"/>
    <property type="evidence" value="ECO:0007669"/>
    <property type="project" value="InterPro"/>
</dbReference>
<proteinExistence type="inferred from homology"/>
<dbReference type="EMBL" id="MIGC01003390">
    <property type="protein sequence ID" value="PHJ19522.1"/>
    <property type="molecule type" value="Genomic_DNA"/>
</dbReference>
<evidence type="ECO:0000256" key="6">
    <source>
        <dbReference type="ARBA" id="ARBA00019111"/>
    </source>
</evidence>
<dbReference type="EC" id="3.1.26.4" evidence="5"/>
<name>A0A2C6KTB3_9APIC</name>
<dbReference type="InterPro" id="IPR001352">
    <property type="entry name" value="RNase_HII/HIII"/>
</dbReference>
<dbReference type="GO" id="GO:0032299">
    <property type="term" value="C:ribonuclease H2 complex"/>
    <property type="evidence" value="ECO:0007669"/>
    <property type="project" value="TreeGrafter"/>
</dbReference>
<evidence type="ECO:0000256" key="10">
    <source>
        <dbReference type="ARBA" id="ARBA00022801"/>
    </source>
</evidence>
<organism evidence="12 13">
    <name type="scientific">Cystoisospora suis</name>
    <dbReference type="NCBI Taxonomy" id="483139"/>
    <lineage>
        <taxon>Eukaryota</taxon>
        <taxon>Sar</taxon>
        <taxon>Alveolata</taxon>
        <taxon>Apicomplexa</taxon>
        <taxon>Conoidasida</taxon>
        <taxon>Coccidia</taxon>
        <taxon>Eucoccidiorida</taxon>
        <taxon>Eimeriorina</taxon>
        <taxon>Sarcocystidae</taxon>
        <taxon>Cystoisospora</taxon>
    </lineage>
</organism>
<dbReference type="Proteomes" id="UP000221165">
    <property type="component" value="Unassembled WGS sequence"/>
</dbReference>
<feature type="compositionally biased region" description="Basic and acidic residues" evidence="11">
    <location>
        <begin position="36"/>
        <end position="104"/>
    </location>
</feature>
<feature type="region of interest" description="Disordered" evidence="11">
    <location>
        <begin position="179"/>
        <end position="212"/>
    </location>
</feature>
<evidence type="ECO:0000256" key="7">
    <source>
        <dbReference type="ARBA" id="ARBA00022722"/>
    </source>
</evidence>
<keyword evidence="9" id="KW-0255">Endonuclease</keyword>
<comment type="cofactor">
    <cofactor evidence="2">
        <name>Mn(2+)</name>
        <dbReference type="ChEBI" id="CHEBI:29035"/>
    </cofactor>
</comment>
<sequence>MLTQWRPLWSLSSETPTPTISTTSSPPPSLSSSSGRGDERKDLSGAGEEEKKQNEEKEKEGENKRKREKSDDGSRREESKRFKEENGSKQIKREEEEGEKWKEEKEEEDHEEKKIHLGDIKSSSSPSWNFGSGYPGDALTLKFLNENFDEVFGFDSSLVRFSWSTAKLIFEKRGVPVDWYDEVDDGDDGEKDEASGGENKDGNLSKAKKGRQSRITSFFQMRPQGFKSSSSSPSPNISRPAFFVRNHLQLLSDLPLS</sequence>
<evidence type="ECO:0000313" key="13">
    <source>
        <dbReference type="Proteomes" id="UP000221165"/>
    </source>
</evidence>
<comment type="similarity">
    <text evidence="4">Belongs to the RNase HII family. Eukaryotic subfamily.</text>
</comment>
<keyword evidence="8" id="KW-0479">Metal-binding</keyword>
<dbReference type="RefSeq" id="XP_067921221.1">
    <property type="nucleotide sequence ID" value="XM_068066804.1"/>
</dbReference>
<evidence type="ECO:0000256" key="9">
    <source>
        <dbReference type="ARBA" id="ARBA00022759"/>
    </source>
</evidence>
<feature type="compositionally biased region" description="Acidic residues" evidence="11">
    <location>
        <begin position="179"/>
        <end position="191"/>
    </location>
</feature>
<evidence type="ECO:0000256" key="5">
    <source>
        <dbReference type="ARBA" id="ARBA00012180"/>
    </source>
</evidence>